<dbReference type="InterPro" id="IPR042099">
    <property type="entry name" value="ANL_N_sf"/>
</dbReference>
<feature type="domain" description="AMP-binding enzyme C-terminal" evidence="4">
    <location>
        <begin position="447"/>
        <end position="521"/>
    </location>
</feature>
<evidence type="ECO:0000313" key="5">
    <source>
        <dbReference type="EMBL" id="XFO64404.1"/>
    </source>
</evidence>
<accession>A0ABZ3IFE2</accession>
<reference evidence="5" key="1">
    <citation type="submission" date="2024-05" db="EMBL/GenBank/DDBJ databases">
        <title>Isolation and characterization of Sporomusa carbonis sp. nov., a carboxydotrophic hydrogenogen in the genus of Sporomusa isolated from a charcoal burning pile.</title>
        <authorList>
            <person name="Boeer T."/>
            <person name="Rosenbaum F."/>
            <person name="Eysell L."/>
            <person name="Mueller V."/>
            <person name="Daniel R."/>
            <person name="Poehlein A."/>
        </authorList>
    </citation>
    <scope>NUCLEOTIDE SEQUENCE [LARGE SCALE GENOMIC DNA]</scope>
    <source>
        <strain evidence="5">DSM 10669</strain>
    </source>
</reference>
<dbReference type="InterPro" id="IPR025110">
    <property type="entry name" value="AMP-bd_C"/>
</dbReference>
<comment type="similarity">
    <text evidence="1">Belongs to the ATP-dependent AMP-binding enzyme family.</text>
</comment>
<dbReference type="GO" id="GO:0004467">
    <property type="term" value="F:long-chain fatty acid-CoA ligase activity"/>
    <property type="evidence" value="ECO:0007669"/>
    <property type="project" value="UniProtKB-EC"/>
</dbReference>
<dbReference type="InterPro" id="IPR000873">
    <property type="entry name" value="AMP-dep_synth/lig_dom"/>
</dbReference>
<evidence type="ECO:0000259" key="4">
    <source>
        <dbReference type="Pfam" id="PF13193"/>
    </source>
</evidence>
<evidence type="ECO:0000256" key="2">
    <source>
        <dbReference type="ARBA" id="ARBA00022598"/>
    </source>
</evidence>
<proteinExistence type="inferred from homology"/>
<dbReference type="RefSeq" id="WP_094602587.1">
    <property type="nucleotide sequence ID" value="NZ_CP155573.1"/>
</dbReference>
<dbReference type="InterPro" id="IPR045851">
    <property type="entry name" value="AMP-bd_C_sf"/>
</dbReference>
<keyword evidence="6" id="KW-1185">Reference proteome</keyword>
<dbReference type="SUPFAM" id="SSF56801">
    <property type="entry name" value="Acetyl-CoA synthetase-like"/>
    <property type="match status" value="1"/>
</dbReference>
<keyword evidence="2 5" id="KW-0436">Ligase</keyword>
<dbReference type="Gene3D" id="3.40.50.12780">
    <property type="entry name" value="N-terminal domain of ligase-like"/>
    <property type="match status" value="1"/>
</dbReference>
<evidence type="ECO:0000259" key="3">
    <source>
        <dbReference type="Pfam" id="PF00501"/>
    </source>
</evidence>
<dbReference type="PROSITE" id="PS00455">
    <property type="entry name" value="AMP_BINDING"/>
    <property type="match status" value="1"/>
</dbReference>
<feature type="domain" description="AMP-dependent synthetase/ligase" evidence="3">
    <location>
        <begin position="34"/>
        <end position="396"/>
    </location>
</feature>
<evidence type="ECO:0000256" key="1">
    <source>
        <dbReference type="ARBA" id="ARBA00006432"/>
    </source>
</evidence>
<dbReference type="InterPro" id="IPR020845">
    <property type="entry name" value="AMP-binding_CS"/>
</dbReference>
<dbReference type="PANTHER" id="PTHR43201">
    <property type="entry name" value="ACYL-COA SYNTHETASE"/>
    <property type="match status" value="1"/>
</dbReference>
<evidence type="ECO:0000313" key="6">
    <source>
        <dbReference type="Proteomes" id="UP000216752"/>
    </source>
</evidence>
<dbReference type="EC" id="6.2.1.3" evidence="5"/>
<dbReference type="EMBL" id="CP155573">
    <property type="protein sequence ID" value="XFO64404.1"/>
    <property type="molecule type" value="Genomic_DNA"/>
</dbReference>
<dbReference type="PANTHER" id="PTHR43201:SF5">
    <property type="entry name" value="MEDIUM-CHAIN ACYL-COA LIGASE ACSF2, MITOCHONDRIAL"/>
    <property type="match status" value="1"/>
</dbReference>
<dbReference type="Gene3D" id="3.30.300.30">
    <property type="match status" value="1"/>
</dbReference>
<dbReference type="Pfam" id="PF00501">
    <property type="entry name" value="AMP-binding"/>
    <property type="match status" value="1"/>
</dbReference>
<name>A0ABZ3IFE2_9FIRM</name>
<organism evidence="5 6">
    <name type="scientific">Sporomusa silvacetica DSM 10669</name>
    <dbReference type="NCBI Taxonomy" id="1123289"/>
    <lineage>
        <taxon>Bacteria</taxon>
        <taxon>Bacillati</taxon>
        <taxon>Bacillota</taxon>
        <taxon>Negativicutes</taxon>
        <taxon>Selenomonadales</taxon>
        <taxon>Sporomusaceae</taxon>
        <taxon>Sporomusa</taxon>
    </lineage>
</organism>
<dbReference type="Pfam" id="PF13193">
    <property type="entry name" value="AMP-binding_C"/>
    <property type="match status" value="1"/>
</dbReference>
<gene>
    <name evidence="5" type="primary">lcfB_1</name>
    <name evidence="5" type="ORF">SPSIL_005060</name>
</gene>
<dbReference type="Proteomes" id="UP000216752">
    <property type="component" value="Chromosome"/>
</dbReference>
<protein>
    <submittedName>
        <fullName evidence="5">Long-chain-fatty-acid--CoA ligase</fullName>
        <ecNumber evidence="5">6.2.1.3</ecNumber>
    </submittedName>
</protein>
<sequence>MRPQMPIIQLEAQAHLKGRRLEFESIAQMLTIRSRETPEASHVYYYDQKLSYRDTNERANQVANFLKEKGVKKGDIVAVMIRNAPEIYYAMWGAQKLGAVALAMNYCLKGPEIAYVLNDAKPKAAFVGSDYLDEFAKGLDQSESKPYVVEAVTDVTHESAIAQKKFADILDQYPTDECLVKQSLDDPFMLLYSSGTTGQPKGILLSNRAQLSQCRNFNRQGYIKGNDVMMIMLPMFHTNPLCVFTYPISYAGQVLCIRKKFSPHEFWPAVMQYGITIIMGVPTMFDYILSKVEPIGIDLSKVKIRYAFTGGASLSLATRREFKKKYNIDFLVGYGLTEGCGGNTTEPALGHFKDGSCGMTHPGEQIEIMDEEGNILPNNVDGEICIKGDCVMMGYLNKPEQAAEIMRGGFLHTGDIGHFDDDGYLYIVDRKGDMIIRGGENIYPRQIEIVLEEHTLIAEVAVIGVPDKYLGQQVKAYIVPKQKGSMTVEATRKWLLERMAKYKVPVLFEFVDRLPRTPSGKVQKFKLFEEKTPASLLVE</sequence>